<sequence length="565" mass="62733">MSNNESNQSNPQINGENNNNTSTTAATTTTAADEEIITQLTLAGLKVIMLRKGDQIIYKLPDNMNLASINQQQRDQLMQEIQKLHAATMAAAARNTNTDNTAQPQAKTIAPKQNGIAVAPLQPMGTMSPIAAAGSGSSSNNTGFPGQQMMMMNTAESDALQETARKLREEYELDQQRQQQHHQQLQLLQLQMDPNHRPNTEVKTTRKYVKTGKYSKKKMNQLQQQSQFSHQFQPQQQSQPQIQQQQSLPPGMGQLPPPPPPLTPSSSSQVPPPPPMLNPQQLLAFQQQLAQAATAGGTGGSLNKPPIPTLPKSILAKRLPEEEKHHQEIKKRIYESMMSDREAVLNPDYETPFKSKDDVIKRLLPYHIYQYPKTDLDINKIPQDRQDHATMDIFKSQAELFEKFSNISVKIATGGGEKQLRILLERHILADQRQRLTEEQARVAAEQAAFQQEMIRIQEQQRLAAAAAAAAQAETQRQAQALAQAQTQAQNTSSPVSPGNRTNGLAQATALLQNPQFQNQYNQLPPEMQQILGNKEQLAALIEQHSKDNKLFVPSTQPSSSSSSK</sequence>
<feature type="domain" description="GLTSCR protein conserved" evidence="2">
    <location>
        <begin position="340"/>
        <end position="440"/>
    </location>
</feature>
<evidence type="ECO:0000313" key="3">
    <source>
        <dbReference type="EMBL" id="KAI9262360.1"/>
    </source>
</evidence>
<dbReference type="EMBL" id="JAIXMP010000014">
    <property type="protein sequence ID" value="KAI9262360.1"/>
    <property type="molecule type" value="Genomic_DNA"/>
</dbReference>
<feature type="compositionally biased region" description="Low complexity" evidence="1">
    <location>
        <begin position="278"/>
        <end position="295"/>
    </location>
</feature>
<dbReference type="Proteomes" id="UP001209540">
    <property type="component" value="Unassembled WGS sequence"/>
</dbReference>
<name>A0AAD5JZR6_9FUNG</name>
<protein>
    <recommendedName>
        <fullName evidence="2">GLTSCR protein conserved domain-containing protein</fullName>
    </recommendedName>
</protein>
<feature type="compositionally biased region" description="Low complexity" evidence="1">
    <location>
        <begin position="221"/>
        <end position="254"/>
    </location>
</feature>
<feature type="region of interest" description="Disordered" evidence="1">
    <location>
        <begin position="189"/>
        <end position="309"/>
    </location>
</feature>
<proteinExistence type="predicted"/>
<organism evidence="3 4">
    <name type="scientific">Phascolomyces articulosus</name>
    <dbReference type="NCBI Taxonomy" id="60185"/>
    <lineage>
        <taxon>Eukaryota</taxon>
        <taxon>Fungi</taxon>
        <taxon>Fungi incertae sedis</taxon>
        <taxon>Mucoromycota</taxon>
        <taxon>Mucoromycotina</taxon>
        <taxon>Mucoromycetes</taxon>
        <taxon>Mucorales</taxon>
        <taxon>Lichtheimiaceae</taxon>
        <taxon>Phascolomyces</taxon>
    </lineage>
</organism>
<dbReference type="Pfam" id="PF15249">
    <property type="entry name" value="GLTSCR1"/>
    <property type="match status" value="1"/>
</dbReference>
<feature type="region of interest" description="Disordered" evidence="1">
    <location>
        <begin position="1"/>
        <end position="24"/>
    </location>
</feature>
<gene>
    <name evidence="3" type="ORF">BDA99DRAFT_511004</name>
</gene>
<dbReference type="InterPro" id="IPR015671">
    <property type="entry name" value="GSCR1_dom"/>
</dbReference>
<feature type="region of interest" description="Disordered" evidence="1">
    <location>
        <begin position="482"/>
        <end position="503"/>
    </location>
</feature>
<reference evidence="3" key="1">
    <citation type="journal article" date="2022" name="IScience">
        <title>Evolution of zygomycete secretomes and the origins of terrestrial fungal ecologies.</title>
        <authorList>
            <person name="Chang Y."/>
            <person name="Wang Y."/>
            <person name="Mondo S."/>
            <person name="Ahrendt S."/>
            <person name="Andreopoulos W."/>
            <person name="Barry K."/>
            <person name="Beard J."/>
            <person name="Benny G.L."/>
            <person name="Blankenship S."/>
            <person name="Bonito G."/>
            <person name="Cuomo C."/>
            <person name="Desiro A."/>
            <person name="Gervers K.A."/>
            <person name="Hundley H."/>
            <person name="Kuo A."/>
            <person name="LaButti K."/>
            <person name="Lang B.F."/>
            <person name="Lipzen A."/>
            <person name="O'Donnell K."/>
            <person name="Pangilinan J."/>
            <person name="Reynolds N."/>
            <person name="Sandor L."/>
            <person name="Smith M.E."/>
            <person name="Tsang A."/>
            <person name="Grigoriev I.V."/>
            <person name="Stajich J.E."/>
            <person name="Spatafora J.W."/>
        </authorList>
    </citation>
    <scope>NUCLEOTIDE SEQUENCE</scope>
    <source>
        <strain evidence="3">RSA 2281</strain>
    </source>
</reference>
<feature type="compositionally biased region" description="Polar residues" evidence="1">
    <location>
        <begin position="491"/>
        <end position="503"/>
    </location>
</feature>
<reference evidence="3" key="2">
    <citation type="submission" date="2023-02" db="EMBL/GenBank/DDBJ databases">
        <authorList>
            <consortium name="DOE Joint Genome Institute"/>
            <person name="Mondo S.J."/>
            <person name="Chang Y."/>
            <person name="Wang Y."/>
            <person name="Ahrendt S."/>
            <person name="Andreopoulos W."/>
            <person name="Barry K."/>
            <person name="Beard J."/>
            <person name="Benny G.L."/>
            <person name="Blankenship S."/>
            <person name="Bonito G."/>
            <person name="Cuomo C."/>
            <person name="Desiro A."/>
            <person name="Gervers K.A."/>
            <person name="Hundley H."/>
            <person name="Kuo A."/>
            <person name="LaButti K."/>
            <person name="Lang B.F."/>
            <person name="Lipzen A."/>
            <person name="O'Donnell K."/>
            <person name="Pangilinan J."/>
            <person name="Reynolds N."/>
            <person name="Sandor L."/>
            <person name="Smith M.W."/>
            <person name="Tsang A."/>
            <person name="Grigoriev I.V."/>
            <person name="Stajich J.E."/>
            <person name="Spatafora J.W."/>
        </authorList>
    </citation>
    <scope>NUCLEOTIDE SEQUENCE</scope>
    <source>
        <strain evidence="3">RSA 2281</strain>
    </source>
</reference>
<feature type="compositionally biased region" description="Basic and acidic residues" evidence="1">
    <location>
        <begin position="194"/>
        <end position="204"/>
    </location>
</feature>
<accession>A0AAD5JZR6</accession>
<evidence type="ECO:0000256" key="1">
    <source>
        <dbReference type="SAM" id="MobiDB-lite"/>
    </source>
</evidence>
<feature type="compositionally biased region" description="Basic residues" evidence="1">
    <location>
        <begin position="205"/>
        <end position="219"/>
    </location>
</feature>
<feature type="region of interest" description="Disordered" evidence="1">
    <location>
        <begin position="546"/>
        <end position="565"/>
    </location>
</feature>
<comment type="caution">
    <text evidence="3">The sequence shown here is derived from an EMBL/GenBank/DDBJ whole genome shotgun (WGS) entry which is preliminary data.</text>
</comment>
<evidence type="ECO:0000313" key="4">
    <source>
        <dbReference type="Proteomes" id="UP001209540"/>
    </source>
</evidence>
<keyword evidence="4" id="KW-1185">Reference proteome</keyword>
<feature type="compositionally biased region" description="Polar residues" evidence="1">
    <location>
        <begin position="1"/>
        <end position="16"/>
    </location>
</feature>
<evidence type="ECO:0000259" key="2">
    <source>
        <dbReference type="Pfam" id="PF15249"/>
    </source>
</evidence>
<dbReference type="AlphaFoldDB" id="A0AAD5JZR6"/>